<organism evidence="3">
    <name type="scientific">Caldithrix abyssi</name>
    <dbReference type="NCBI Taxonomy" id="187145"/>
    <lineage>
        <taxon>Bacteria</taxon>
        <taxon>Pseudomonadati</taxon>
        <taxon>Calditrichota</taxon>
        <taxon>Calditrichia</taxon>
        <taxon>Calditrichales</taxon>
        <taxon>Calditrichaceae</taxon>
        <taxon>Caldithrix</taxon>
    </lineage>
</organism>
<evidence type="ECO:0000259" key="2">
    <source>
        <dbReference type="Pfam" id="PF17131"/>
    </source>
</evidence>
<dbReference type="CDD" id="cd16329">
    <property type="entry name" value="LolA_like"/>
    <property type="match status" value="1"/>
</dbReference>
<feature type="domain" description="Uncharacterized protein TP-0789" evidence="2">
    <location>
        <begin position="73"/>
        <end position="258"/>
    </location>
</feature>
<name>A0A7V5UET4_CALAY</name>
<reference evidence="3" key="1">
    <citation type="journal article" date="2020" name="mSystems">
        <title>Genome- and Community-Level Interaction Insights into Carbon Utilization and Element Cycling Functions of Hydrothermarchaeota in Hydrothermal Sediment.</title>
        <authorList>
            <person name="Zhou Z."/>
            <person name="Liu Y."/>
            <person name="Xu W."/>
            <person name="Pan J."/>
            <person name="Luo Z.H."/>
            <person name="Li M."/>
        </authorList>
    </citation>
    <scope>NUCLEOTIDE SEQUENCE [LARGE SCALE GENOMIC DNA]</scope>
    <source>
        <strain evidence="3">HyVt-527</strain>
    </source>
</reference>
<comment type="caution">
    <text evidence="3">The sequence shown here is derived from an EMBL/GenBank/DDBJ whole genome shotgun (WGS) entry which is preliminary data.</text>
</comment>
<sequence>MRKLIMLITALLLPVTFLAAQELTGRQIMEKALNKTSWQDMVGSVKLILTNERGQQRVRKIKMFSRKRNANESDMLMRFIAPADVKGTGFLIIEHQNSDDERYLYLPALRRVKRIASSGKGGNFMSSDFTYYDIGKPKLNDWSYKRLPDEKINGQDCFKLECLPASDQVAKDTGYGKIIRWIRKDIWVTVRSEYYDRAQRLWKVLEVPGVEKIADVWFQTQMIMKDVQNKHQSEMIFSDIKVNQNIPKSFFTQRYLQRGK</sequence>
<feature type="signal peptide" evidence="1">
    <location>
        <begin position="1"/>
        <end position="19"/>
    </location>
</feature>
<dbReference type="Gene3D" id="2.50.20.10">
    <property type="entry name" value="Lipoprotein localisation LolA/LolB/LppX"/>
    <property type="match status" value="1"/>
</dbReference>
<feature type="chain" id="PRO_5031261742" evidence="1">
    <location>
        <begin position="20"/>
        <end position="260"/>
    </location>
</feature>
<gene>
    <name evidence="3" type="ORF">ENJ89_05680</name>
</gene>
<accession>A0A7V5UET4</accession>
<dbReference type="AlphaFoldDB" id="A0A7V5UET4"/>
<keyword evidence="3" id="KW-0449">Lipoprotein</keyword>
<dbReference type="Pfam" id="PF17131">
    <property type="entry name" value="LolA_like"/>
    <property type="match status" value="1"/>
</dbReference>
<dbReference type="EMBL" id="DROD01000391">
    <property type="protein sequence ID" value="HHJ52665.1"/>
    <property type="molecule type" value="Genomic_DNA"/>
</dbReference>
<evidence type="ECO:0000256" key="1">
    <source>
        <dbReference type="SAM" id="SignalP"/>
    </source>
</evidence>
<keyword evidence="1" id="KW-0732">Signal</keyword>
<protein>
    <submittedName>
        <fullName evidence="3">Outer membrane lipoprotein-sorting protein</fullName>
    </submittedName>
</protein>
<dbReference type="InterPro" id="IPR033399">
    <property type="entry name" value="TP_0789-like"/>
</dbReference>
<evidence type="ECO:0000313" key="3">
    <source>
        <dbReference type="EMBL" id="HHJ52665.1"/>
    </source>
</evidence>
<proteinExistence type="predicted"/>
<dbReference type="Proteomes" id="UP000886124">
    <property type="component" value="Unassembled WGS sequence"/>
</dbReference>